<dbReference type="InterPro" id="IPR007527">
    <property type="entry name" value="Znf_SWIM"/>
</dbReference>
<keyword evidence="1" id="KW-0863">Zinc-finger</keyword>
<keyword evidence="1" id="KW-0862">Zinc</keyword>
<evidence type="ECO:0000256" key="2">
    <source>
        <dbReference type="SAM" id="MobiDB-lite"/>
    </source>
</evidence>
<protein>
    <submittedName>
        <fullName evidence="4">SWIM zinc finger family protein</fullName>
    </submittedName>
</protein>
<proteinExistence type="predicted"/>
<keyword evidence="5" id="KW-1185">Reference proteome</keyword>
<feature type="compositionally biased region" description="Basic and acidic residues" evidence="2">
    <location>
        <begin position="144"/>
        <end position="157"/>
    </location>
</feature>
<evidence type="ECO:0000256" key="1">
    <source>
        <dbReference type="PROSITE-ProRule" id="PRU00325"/>
    </source>
</evidence>
<evidence type="ECO:0000313" key="4">
    <source>
        <dbReference type="EMBL" id="MDG3007763.1"/>
    </source>
</evidence>
<feature type="compositionally biased region" description="Acidic residues" evidence="2">
    <location>
        <begin position="132"/>
        <end position="143"/>
    </location>
</feature>
<feature type="region of interest" description="Disordered" evidence="2">
    <location>
        <begin position="507"/>
        <end position="537"/>
    </location>
</feature>
<organism evidence="4 5">
    <name type="scientific">Paludisphaera mucosa</name>
    <dbReference type="NCBI Taxonomy" id="3030827"/>
    <lineage>
        <taxon>Bacteria</taxon>
        <taxon>Pseudomonadati</taxon>
        <taxon>Planctomycetota</taxon>
        <taxon>Planctomycetia</taxon>
        <taxon>Isosphaerales</taxon>
        <taxon>Isosphaeraceae</taxon>
        <taxon>Paludisphaera</taxon>
    </lineage>
</organism>
<feature type="region of interest" description="Disordered" evidence="2">
    <location>
        <begin position="123"/>
        <end position="157"/>
    </location>
</feature>
<reference evidence="4 5" key="1">
    <citation type="submission" date="2023-03" db="EMBL/GenBank/DDBJ databases">
        <title>Paludisphaera mucosa sp. nov. a novel planctomycete from northern fen.</title>
        <authorList>
            <person name="Ivanova A."/>
        </authorList>
    </citation>
    <scope>NUCLEOTIDE SEQUENCE [LARGE SCALE GENOMIC DNA]</scope>
    <source>
        <strain evidence="4 5">Pla2</strain>
    </source>
</reference>
<sequence length="695" mass="76797">MPRSKSATPRSKDAEKAEAGWRELQWSDLEGWAGEKAVARGKAYQEEGRVQDLSVAQGGDLLATVEGNEDYATHVWLERAGDRRLPESECTCPVGYACKHAVAAVVEYLKALADKREVPAASEDDPRWYELDAPEDDGYDDEPEARPRKSEKASKEWDEKIRKHLRTMPQEELADLAWTLVKKSARDYEALRERLALQELDPGGLIAEARREIKATTSIQAWRNHWDGAGELPDYRPTQRLLQRLLDLGRADDVVALGRDLIRKGIDQVGKADDDGETIERLHRCLPVVFEAVSRSKLAAPDRLLFAIDAAMADPSDVVGEAADAVFEAPYEAEDWSAVADVLAARRKALPAPTSEDYGARYDRRQLARWLAEALEKAGRRAELPALYEAEARLAGDYEWFIAFLIEEGRLVEAEHWAREGVAAKIASEPGTASHLAKILADLAAKQGRWDVVAAHAARAFFDQPHVDTFQALMKAAAKAGVESTVRAGALRFLKTGVTPYEVVGAKAKPRASRTSARGKAGKPQPEPAVEPSGPRVKVDPAWPLPLPDELVAFLERPWGGTSAAPRWNVLIDLALAEGKPDEALAYYDRMRAGEGRSEYGVGYYADRIAEAVAGSHPERSLAIYKDALDARLPQADAAAYEACANYLDRLRPIYQALGRTPEWTALVASIREKYRNRPRFMERLDGSLGPSKAK</sequence>
<evidence type="ECO:0000313" key="5">
    <source>
        <dbReference type="Proteomes" id="UP001216907"/>
    </source>
</evidence>
<name>A0ABT6FJK7_9BACT</name>
<feature type="domain" description="SWIM-type" evidence="3">
    <location>
        <begin position="71"/>
        <end position="109"/>
    </location>
</feature>
<dbReference type="PROSITE" id="PS50966">
    <property type="entry name" value="ZF_SWIM"/>
    <property type="match status" value="1"/>
</dbReference>
<gene>
    <name evidence="4" type="ORF">PZE19_28710</name>
</gene>
<keyword evidence="1" id="KW-0479">Metal-binding</keyword>
<dbReference type="EMBL" id="JARRAG010000002">
    <property type="protein sequence ID" value="MDG3007763.1"/>
    <property type="molecule type" value="Genomic_DNA"/>
</dbReference>
<dbReference type="RefSeq" id="WP_277864035.1">
    <property type="nucleotide sequence ID" value="NZ_JARRAG010000002.1"/>
</dbReference>
<dbReference type="Proteomes" id="UP001216907">
    <property type="component" value="Unassembled WGS sequence"/>
</dbReference>
<comment type="caution">
    <text evidence="4">The sequence shown here is derived from an EMBL/GenBank/DDBJ whole genome shotgun (WGS) entry which is preliminary data.</text>
</comment>
<accession>A0ABT6FJK7</accession>
<evidence type="ECO:0000259" key="3">
    <source>
        <dbReference type="PROSITE" id="PS50966"/>
    </source>
</evidence>
<dbReference type="Pfam" id="PF04434">
    <property type="entry name" value="SWIM"/>
    <property type="match status" value="1"/>
</dbReference>